<dbReference type="GO" id="GO:0016491">
    <property type="term" value="F:oxidoreductase activity"/>
    <property type="evidence" value="ECO:0007669"/>
    <property type="project" value="UniProtKB-KW"/>
</dbReference>
<dbReference type="OrthoDB" id="9804454at2"/>
<comment type="cofactor">
    <cofactor evidence="2">
        <name>[4Fe-4S] cluster</name>
        <dbReference type="ChEBI" id="CHEBI:49883"/>
    </cofactor>
</comment>
<evidence type="ECO:0000313" key="13">
    <source>
        <dbReference type="Proteomes" id="UP000001989"/>
    </source>
</evidence>
<evidence type="ECO:0000256" key="7">
    <source>
        <dbReference type="ARBA" id="ARBA00023002"/>
    </source>
</evidence>
<keyword evidence="5" id="KW-0288">FMN</keyword>
<name>A0A9J9LE39_RHIWR</name>
<dbReference type="InterPro" id="IPR001155">
    <property type="entry name" value="OxRdtase_FMN_N"/>
</dbReference>
<dbReference type="AlphaFoldDB" id="A0A9J9LE39"/>
<evidence type="ECO:0000256" key="4">
    <source>
        <dbReference type="ARBA" id="ARBA00022630"/>
    </source>
</evidence>
<evidence type="ECO:0000256" key="3">
    <source>
        <dbReference type="ARBA" id="ARBA00011048"/>
    </source>
</evidence>
<organism evidence="12 13">
    <name type="scientific">Rhizorhabdus wittichii (strain DSM 6014 / CCUG 31198 / JCM 15750 / NBRC 105917 / EY 4224 / RW1)</name>
    <name type="common">Sphingomonas wittichii</name>
    <dbReference type="NCBI Taxonomy" id="392499"/>
    <lineage>
        <taxon>Bacteria</taxon>
        <taxon>Pseudomonadati</taxon>
        <taxon>Pseudomonadota</taxon>
        <taxon>Alphaproteobacteria</taxon>
        <taxon>Sphingomonadales</taxon>
        <taxon>Sphingomonadaceae</taxon>
        <taxon>Rhizorhabdus</taxon>
    </lineage>
</organism>
<dbReference type="Proteomes" id="UP000001989">
    <property type="component" value="Chromosome"/>
</dbReference>
<dbReference type="Pfam" id="PF00724">
    <property type="entry name" value="Oxidored_FMN"/>
    <property type="match status" value="1"/>
</dbReference>
<gene>
    <name evidence="12" type="ordered locus">Swit_1983</name>
</gene>
<evidence type="ECO:0000259" key="11">
    <source>
        <dbReference type="Pfam" id="PF07992"/>
    </source>
</evidence>
<evidence type="ECO:0000256" key="6">
    <source>
        <dbReference type="ARBA" id="ARBA00022723"/>
    </source>
</evidence>
<dbReference type="GO" id="GO:0046872">
    <property type="term" value="F:metal ion binding"/>
    <property type="evidence" value="ECO:0007669"/>
    <property type="project" value="UniProtKB-KW"/>
</dbReference>
<dbReference type="InterPro" id="IPR051793">
    <property type="entry name" value="NADH:flavin_oxidoreductase"/>
</dbReference>
<comment type="cofactor">
    <cofactor evidence="1">
        <name>FMN</name>
        <dbReference type="ChEBI" id="CHEBI:58210"/>
    </cofactor>
</comment>
<evidence type="ECO:0000256" key="8">
    <source>
        <dbReference type="ARBA" id="ARBA00023004"/>
    </source>
</evidence>
<evidence type="ECO:0000256" key="2">
    <source>
        <dbReference type="ARBA" id="ARBA00001966"/>
    </source>
</evidence>
<dbReference type="SUPFAM" id="SSF51971">
    <property type="entry name" value="Nucleotide-binding domain"/>
    <property type="match status" value="1"/>
</dbReference>
<keyword evidence="8" id="KW-0408">Iron</keyword>
<evidence type="ECO:0000256" key="9">
    <source>
        <dbReference type="ARBA" id="ARBA00023014"/>
    </source>
</evidence>
<feature type="domain" description="FAD/NAD(P)-binding" evidence="11">
    <location>
        <begin position="378"/>
        <end position="609"/>
    </location>
</feature>
<dbReference type="Gene3D" id="3.40.50.720">
    <property type="entry name" value="NAD(P)-binding Rossmann-like Domain"/>
    <property type="match status" value="1"/>
</dbReference>
<keyword evidence="13" id="KW-1185">Reference proteome</keyword>
<dbReference type="GO" id="GO:0051536">
    <property type="term" value="F:iron-sulfur cluster binding"/>
    <property type="evidence" value="ECO:0007669"/>
    <property type="project" value="UniProtKB-KW"/>
</dbReference>
<keyword evidence="6" id="KW-0479">Metal-binding</keyword>
<accession>A0A9J9LE39</accession>
<dbReference type="PANTHER" id="PTHR42917:SF2">
    <property type="entry name" value="2,4-DIENOYL-COA REDUCTASE [(2E)-ENOYL-COA-PRODUCING]"/>
    <property type="match status" value="1"/>
</dbReference>
<dbReference type="SUPFAM" id="SSF51905">
    <property type="entry name" value="FAD/NAD(P)-binding domain"/>
    <property type="match status" value="1"/>
</dbReference>
<evidence type="ECO:0000313" key="12">
    <source>
        <dbReference type="EMBL" id="ABQ68343.1"/>
    </source>
</evidence>
<dbReference type="InterPro" id="IPR023753">
    <property type="entry name" value="FAD/NAD-binding_dom"/>
</dbReference>
<reference evidence="12 13" key="1">
    <citation type="journal article" date="2010" name="J. Bacteriol.">
        <title>Genome sequence of the dioxin-mineralizing bacterium Sphingomonas wittichii RW1.</title>
        <authorList>
            <person name="Miller T.R."/>
            <person name="Delcher A.L."/>
            <person name="Salzberg S.L."/>
            <person name="Saunders E."/>
            <person name="Detter J.C."/>
            <person name="Halden R.U."/>
        </authorList>
    </citation>
    <scope>NUCLEOTIDE SEQUENCE [LARGE SCALE GENOMIC DNA]</scope>
    <source>
        <strain evidence="13">DSM 6014 / CCUG 31198 / JCM 15750 / NBRC 105917 / EY 4224 / RW1</strain>
    </source>
</reference>
<keyword evidence="7" id="KW-0560">Oxidoreductase</keyword>
<keyword evidence="9" id="KW-0411">Iron-sulfur</keyword>
<evidence type="ECO:0000256" key="1">
    <source>
        <dbReference type="ARBA" id="ARBA00001917"/>
    </source>
</evidence>
<dbReference type="GO" id="GO:0010181">
    <property type="term" value="F:FMN binding"/>
    <property type="evidence" value="ECO:0007669"/>
    <property type="project" value="InterPro"/>
</dbReference>
<sequence>MAAKILDPITINKLDVKNRVVITPHGTFLSVDSFSEAAIAYQTARARGGCGLSIVECTSTHPSSVNTLNNFDDRVIPGFKKMMASIEPYGMRMFQQLYHGGHNANQPGKRPPLAPSAVHGTELKGVPVPLLEEQIEEIVASFGDAAARCQEGGLHGVEIHGAHGYLVHQFLSPLVNRRDDKWGGSLENRMRFLQEVLRAVRRKVGRDYVVGVRLSASNATGGITELEQRQVVDALIAEDLIDYVSGSYGDYYEMRYMVGTMAEPTGYMLPSASQILKDVPLPRLTAGRFRTLDEAQQVLNDGIADMVGMLRAHIADPNLISKTIAGKVEEVRPCIACNQGCVGGLFREQWLGCTVNPAVGFETYLAEELIEPAGEPQKILIVGGGPAGMEAARIAALQGHKVILAEAQPVLGGAVNAAKRAPVLHTIGDIVDWQERELFRLGVEVRLGTYMEADEILAEGADKVIIATGSMPRMDGVQTERPGEPATGVHLPHVLSSIDLILGGKTDLGRHALVLDDTGHYEAIAVADALFAKGLSVTWVTRFPNLTPHMQFNYRAETALTRFYNRDEGFTLLVNHHLAEIRPGEAVVHPSKAPTRRVTIPADTVVLVTPNESLRGLYDEIRHRHPDVHLIGDALAPRDVQYAIADGHRAMRPAAPLVGDRSPAVKV</sequence>
<dbReference type="InterPro" id="IPR013785">
    <property type="entry name" value="Aldolase_TIM"/>
</dbReference>
<dbReference type="KEGG" id="swi:Swit_1983"/>
<comment type="similarity">
    <text evidence="3">In the N-terminal section; belongs to the NADH:flavin oxidoreductase/NADH oxidase family.</text>
</comment>
<dbReference type="PRINTS" id="PR00411">
    <property type="entry name" value="PNDRDTASEI"/>
</dbReference>
<dbReference type="PANTHER" id="PTHR42917">
    <property type="entry name" value="2,4-DIENOYL-COA REDUCTASE"/>
    <property type="match status" value="1"/>
</dbReference>
<dbReference type="Gene3D" id="3.20.20.70">
    <property type="entry name" value="Aldolase class I"/>
    <property type="match status" value="1"/>
</dbReference>
<protein>
    <submittedName>
        <fullName evidence="12">NADH:flavin oxidoreductase/NADH oxidase</fullName>
    </submittedName>
</protein>
<dbReference type="Pfam" id="PF07992">
    <property type="entry name" value="Pyr_redox_2"/>
    <property type="match status" value="1"/>
</dbReference>
<dbReference type="PRINTS" id="PR00368">
    <property type="entry name" value="FADPNR"/>
</dbReference>
<dbReference type="EMBL" id="CP000699">
    <property type="protein sequence ID" value="ABQ68343.1"/>
    <property type="molecule type" value="Genomic_DNA"/>
</dbReference>
<dbReference type="InterPro" id="IPR036188">
    <property type="entry name" value="FAD/NAD-bd_sf"/>
</dbReference>
<evidence type="ECO:0000259" key="10">
    <source>
        <dbReference type="Pfam" id="PF00724"/>
    </source>
</evidence>
<proteinExistence type="inferred from homology"/>
<dbReference type="Gene3D" id="3.50.50.60">
    <property type="entry name" value="FAD/NAD(P)-binding domain"/>
    <property type="match status" value="1"/>
</dbReference>
<feature type="domain" description="NADH:flavin oxidoreductase/NADH oxidase N-terminal" evidence="10">
    <location>
        <begin position="5"/>
        <end position="323"/>
    </location>
</feature>
<dbReference type="SUPFAM" id="SSF51395">
    <property type="entry name" value="FMN-linked oxidoreductases"/>
    <property type="match status" value="1"/>
</dbReference>
<dbReference type="CDD" id="cd04734">
    <property type="entry name" value="OYE_like_3_FMN"/>
    <property type="match status" value="1"/>
</dbReference>
<evidence type="ECO:0000256" key="5">
    <source>
        <dbReference type="ARBA" id="ARBA00022643"/>
    </source>
</evidence>
<keyword evidence="4" id="KW-0285">Flavoprotein</keyword>